<dbReference type="GO" id="GO:0005524">
    <property type="term" value="F:ATP binding"/>
    <property type="evidence" value="ECO:0007669"/>
    <property type="project" value="UniProtKB-KW"/>
</dbReference>
<feature type="domain" description="Helicase ATP-binding" evidence="8">
    <location>
        <begin position="611"/>
        <end position="704"/>
    </location>
</feature>
<feature type="compositionally biased region" description="Acidic residues" evidence="7">
    <location>
        <begin position="355"/>
        <end position="370"/>
    </location>
</feature>
<dbReference type="PANTHER" id="PTHR45685">
    <property type="entry name" value="HELICASE SRCAP-RELATED"/>
    <property type="match status" value="1"/>
</dbReference>
<feature type="compositionally biased region" description="Low complexity" evidence="7">
    <location>
        <begin position="152"/>
        <end position="172"/>
    </location>
</feature>
<feature type="compositionally biased region" description="Polar residues" evidence="7">
    <location>
        <begin position="454"/>
        <end position="467"/>
    </location>
</feature>
<dbReference type="InterPro" id="IPR027417">
    <property type="entry name" value="P-loop_NTPase"/>
</dbReference>
<dbReference type="AlphaFoldDB" id="A0A0N5AQ52"/>
<keyword evidence="3" id="KW-0347">Helicase</keyword>
<dbReference type="Gene3D" id="3.40.50.10810">
    <property type="entry name" value="Tandem AAA-ATPase domain"/>
    <property type="match status" value="1"/>
</dbReference>
<evidence type="ECO:0000256" key="4">
    <source>
        <dbReference type="ARBA" id="ARBA00022840"/>
    </source>
</evidence>
<feature type="region of interest" description="Disordered" evidence="7">
    <location>
        <begin position="417"/>
        <end position="522"/>
    </location>
</feature>
<evidence type="ECO:0000256" key="5">
    <source>
        <dbReference type="ARBA" id="ARBA00023125"/>
    </source>
</evidence>
<reference evidence="11" key="1">
    <citation type="submission" date="2017-02" db="UniProtKB">
        <authorList>
            <consortium name="WormBaseParasite"/>
        </authorList>
    </citation>
    <scope>IDENTIFICATION</scope>
</reference>
<dbReference type="InterPro" id="IPR038718">
    <property type="entry name" value="SNF2-like_sf"/>
</dbReference>
<dbReference type="SUPFAM" id="SSF52540">
    <property type="entry name" value="P-loop containing nucleoside triphosphate hydrolases"/>
    <property type="match status" value="1"/>
</dbReference>
<evidence type="ECO:0000313" key="10">
    <source>
        <dbReference type="Proteomes" id="UP000046393"/>
    </source>
</evidence>
<dbReference type="SMART" id="SM00573">
    <property type="entry name" value="HSA"/>
    <property type="match status" value="1"/>
</dbReference>
<dbReference type="GO" id="GO:0004386">
    <property type="term" value="F:helicase activity"/>
    <property type="evidence" value="ECO:0007669"/>
    <property type="project" value="UniProtKB-KW"/>
</dbReference>
<feature type="compositionally biased region" description="Polar residues" evidence="7">
    <location>
        <begin position="1"/>
        <end position="15"/>
    </location>
</feature>
<dbReference type="GO" id="GO:0006338">
    <property type="term" value="P:chromatin remodeling"/>
    <property type="evidence" value="ECO:0007669"/>
    <property type="project" value="TreeGrafter"/>
</dbReference>
<keyword evidence="3" id="KW-0378">Hydrolase</keyword>
<keyword evidence="10" id="KW-1185">Reference proteome</keyword>
<organism evidence="10 11">
    <name type="scientific">Syphacia muris</name>
    <dbReference type="NCBI Taxonomy" id="451379"/>
    <lineage>
        <taxon>Eukaryota</taxon>
        <taxon>Metazoa</taxon>
        <taxon>Ecdysozoa</taxon>
        <taxon>Nematoda</taxon>
        <taxon>Chromadorea</taxon>
        <taxon>Rhabditida</taxon>
        <taxon>Spirurina</taxon>
        <taxon>Oxyuridomorpha</taxon>
        <taxon>Oxyuroidea</taxon>
        <taxon>Oxyuridae</taxon>
        <taxon>Syphacia</taxon>
    </lineage>
</organism>
<evidence type="ECO:0000256" key="7">
    <source>
        <dbReference type="SAM" id="MobiDB-lite"/>
    </source>
</evidence>
<feature type="region of interest" description="Disordered" evidence="7">
    <location>
        <begin position="148"/>
        <end position="186"/>
    </location>
</feature>
<dbReference type="InterPro" id="IPR014012">
    <property type="entry name" value="HSA_dom"/>
</dbReference>
<evidence type="ECO:0000256" key="3">
    <source>
        <dbReference type="ARBA" id="ARBA00022806"/>
    </source>
</evidence>
<dbReference type="InterPro" id="IPR050520">
    <property type="entry name" value="INO80/SWR1_helicase"/>
</dbReference>
<keyword evidence="4" id="KW-0067">ATP-binding</keyword>
<dbReference type="PANTHER" id="PTHR45685:SF1">
    <property type="entry name" value="HELICASE SRCAP"/>
    <property type="match status" value="1"/>
</dbReference>
<feature type="domain" description="HSA" evidence="9">
    <location>
        <begin position="213"/>
        <end position="286"/>
    </location>
</feature>
<evidence type="ECO:0000256" key="1">
    <source>
        <dbReference type="ARBA" id="ARBA00004123"/>
    </source>
</evidence>
<feature type="compositionally biased region" description="Polar residues" evidence="7">
    <location>
        <begin position="30"/>
        <end position="39"/>
    </location>
</feature>
<evidence type="ECO:0000259" key="8">
    <source>
        <dbReference type="PROSITE" id="PS51192"/>
    </source>
</evidence>
<evidence type="ECO:0000256" key="6">
    <source>
        <dbReference type="ARBA" id="ARBA00023242"/>
    </source>
</evidence>
<dbReference type="Pfam" id="PF00176">
    <property type="entry name" value="SNF2-rel_dom"/>
    <property type="match status" value="1"/>
</dbReference>
<feature type="compositionally biased region" description="Polar residues" evidence="7">
    <location>
        <begin position="494"/>
        <end position="522"/>
    </location>
</feature>
<feature type="compositionally biased region" description="Acidic residues" evidence="7">
    <location>
        <begin position="442"/>
        <end position="452"/>
    </location>
</feature>
<evidence type="ECO:0000313" key="11">
    <source>
        <dbReference type="WBParaSite" id="SMUV_0000680201-mRNA-1"/>
    </source>
</evidence>
<feature type="region of interest" description="Disordered" evidence="7">
    <location>
        <begin position="343"/>
        <end position="370"/>
    </location>
</feature>
<evidence type="ECO:0000259" key="9">
    <source>
        <dbReference type="PROSITE" id="PS51204"/>
    </source>
</evidence>
<keyword evidence="5" id="KW-0238">DNA-binding</keyword>
<dbReference type="Proteomes" id="UP000046393">
    <property type="component" value="Unplaced"/>
</dbReference>
<evidence type="ECO:0000256" key="2">
    <source>
        <dbReference type="ARBA" id="ARBA00022741"/>
    </source>
</evidence>
<dbReference type="PROSITE" id="PS51192">
    <property type="entry name" value="HELICASE_ATP_BIND_1"/>
    <property type="match status" value="1"/>
</dbReference>
<feature type="region of interest" description="Disordered" evidence="7">
    <location>
        <begin position="1"/>
        <end position="39"/>
    </location>
</feature>
<dbReference type="GO" id="GO:0016887">
    <property type="term" value="F:ATP hydrolysis activity"/>
    <property type="evidence" value="ECO:0007669"/>
    <property type="project" value="TreeGrafter"/>
</dbReference>
<dbReference type="STRING" id="451379.A0A0N5AQ52"/>
<dbReference type="InterPro" id="IPR000330">
    <property type="entry name" value="SNF2_N"/>
</dbReference>
<feature type="compositionally biased region" description="Polar residues" evidence="7">
    <location>
        <begin position="173"/>
        <end position="183"/>
    </location>
</feature>
<dbReference type="WBParaSite" id="SMUV_0000680201-mRNA-1">
    <property type="protein sequence ID" value="SMUV_0000680201-mRNA-1"/>
    <property type="gene ID" value="SMUV_0000680201"/>
</dbReference>
<dbReference type="GO" id="GO:0000812">
    <property type="term" value="C:Swr1 complex"/>
    <property type="evidence" value="ECO:0007669"/>
    <property type="project" value="TreeGrafter"/>
</dbReference>
<protein>
    <submittedName>
        <fullName evidence="11">Helicase domino</fullName>
    </submittedName>
</protein>
<sequence length="704" mass="78157">MENSFGDGANSSCTNVDDGETGEAMMTSDVLPSSSSATISKEGRDELAVRLLLQMHLLDEEQFYTSEEYDVNNRSGGYDLLNECKRKMQLSLPTLRPDEASSSLIAIHSLLGNDLKESSSISKNFDAQAARLQPISIKVEDVASELPSTSFATQQPSTSSALTASQSASQATPRGSVTTGTESNVERAAKQEAQVLARIQELRRQGLWTASRLPMIEMPPRNKTHWDFLLEEVVWMAADFRQERHFKRNAAKKFATQVARVVKEKAMEADRAAERAVKEAKRVCALISKMVRDFWQNVDKVVDIRVQEVMDAMKRKALDQQLELMVVHADKLSVMVQEGLQVEKPDVSSSSSDVTAEDDSEFECESASDDETTIAKADELMGNVEDELAQLEKEGDMDLDDFLESIPAGYWESIKDSLPSTSRTEEFNSVAADGRYVQSSGIEEEEDEEDEVTSAINNTGASTSVDSTALGESLNNSAEPVEPQVKRRKLMESETANNEPSFGSPLHSASSKSEIITRSNSTLSQCKEDKEEYLQLNEECSSVALAGVDYVKLTSQNSEERQKELNNFAEEAQKFQPKGYTLETTQVRTAVPTLIRGILREYQMVGLDWLVTLYEKGLNGILADEMGLGKTIQTIALLAHLACKDANWGPHLIVVPTSVILNWEMELKKWCPAFKILTYFGTQKERAEKRRVRVASKSKILCVI</sequence>
<proteinExistence type="predicted"/>
<dbReference type="Pfam" id="PF07529">
    <property type="entry name" value="HSA"/>
    <property type="match status" value="1"/>
</dbReference>
<dbReference type="PROSITE" id="PS51204">
    <property type="entry name" value="HSA"/>
    <property type="match status" value="1"/>
</dbReference>
<dbReference type="GO" id="GO:0003677">
    <property type="term" value="F:DNA binding"/>
    <property type="evidence" value="ECO:0007669"/>
    <property type="project" value="UniProtKB-KW"/>
</dbReference>
<accession>A0A0N5AQ52</accession>
<keyword evidence="6" id="KW-0539">Nucleus</keyword>
<keyword evidence="2" id="KW-0547">Nucleotide-binding</keyword>
<dbReference type="GO" id="GO:0042393">
    <property type="term" value="F:histone binding"/>
    <property type="evidence" value="ECO:0007669"/>
    <property type="project" value="TreeGrafter"/>
</dbReference>
<comment type="subcellular location">
    <subcellularLocation>
        <location evidence="1">Nucleus</location>
    </subcellularLocation>
</comment>
<dbReference type="InterPro" id="IPR014001">
    <property type="entry name" value="Helicase_ATP-bd"/>
</dbReference>
<name>A0A0N5AQ52_9BILA</name>